<name>A0AAN5DDH3_9BILA</name>
<protein>
    <recommendedName>
        <fullName evidence="1">Receptor expression-enhancing protein</fullName>
    </recommendedName>
</protein>
<dbReference type="InterPro" id="IPR004345">
    <property type="entry name" value="TB2_DP1_HVA22"/>
</dbReference>
<dbReference type="PANTHER" id="PTHR12300:SF34">
    <property type="entry name" value="RECEPTOR EXPRESSION-ENHANCING PROTEIN"/>
    <property type="match status" value="1"/>
</dbReference>
<organism evidence="3 4">
    <name type="scientific">Pristionchus mayeri</name>
    <dbReference type="NCBI Taxonomy" id="1317129"/>
    <lineage>
        <taxon>Eukaryota</taxon>
        <taxon>Metazoa</taxon>
        <taxon>Ecdysozoa</taxon>
        <taxon>Nematoda</taxon>
        <taxon>Chromadorea</taxon>
        <taxon>Rhabditida</taxon>
        <taxon>Rhabditina</taxon>
        <taxon>Diplogasteromorpha</taxon>
        <taxon>Diplogasteroidea</taxon>
        <taxon>Neodiplogasteridae</taxon>
        <taxon>Pristionchus</taxon>
    </lineage>
</organism>
<dbReference type="PANTHER" id="PTHR12300">
    <property type="entry name" value="HVA22-LIKE PROTEINS"/>
    <property type="match status" value="1"/>
</dbReference>
<dbReference type="Pfam" id="PF03134">
    <property type="entry name" value="TB2_DP1_HVA22"/>
    <property type="match status" value="1"/>
</dbReference>
<keyword evidence="1" id="KW-1133">Transmembrane helix</keyword>
<keyword evidence="1" id="KW-0472">Membrane</keyword>
<keyword evidence="1" id="KW-0812">Transmembrane</keyword>
<dbReference type="EMBL" id="BTRK01000006">
    <property type="protein sequence ID" value="GMR61533.1"/>
    <property type="molecule type" value="Genomic_DNA"/>
</dbReference>
<proteinExistence type="inferred from homology"/>
<dbReference type="GO" id="GO:0016020">
    <property type="term" value="C:membrane"/>
    <property type="evidence" value="ECO:0007669"/>
    <property type="project" value="UniProtKB-SubCell"/>
</dbReference>
<feature type="compositionally biased region" description="Polar residues" evidence="2">
    <location>
        <begin position="1"/>
        <end position="25"/>
    </location>
</feature>
<evidence type="ECO:0000313" key="3">
    <source>
        <dbReference type="EMBL" id="GMR61533.1"/>
    </source>
</evidence>
<accession>A0AAN5DDH3</accession>
<evidence type="ECO:0000256" key="1">
    <source>
        <dbReference type="RuleBase" id="RU362006"/>
    </source>
</evidence>
<reference evidence="4" key="1">
    <citation type="submission" date="2022-10" db="EMBL/GenBank/DDBJ databases">
        <title>Genome assembly of Pristionchus species.</title>
        <authorList>
            <person name="Yoshida K."/>
            <person name="Sommer R.J."/>
        </authorList>
    </citation>
    <scope>NUCLEOTIDE SEQUENCE [LARGE SCALE GENOMIC DNA]</scope>
    <source>
        <strain evidence="4">RS5460</strain>
    </source>
</reference>
<feature type="transmembrane region" description="Helical" evidence="1">
    <location>
        <begin position="87"/>
        <end position="114"/>
    </location>
</feature>
<comment type="subcellular location">
    <subcellularLocation>
        <location evidence="1">Membrane</location>
        <topology evidence="1">Multi-pass membrane protein</topology>
    </subcellularLocation>
</comment>
<feature type="non-terminal residue" evidence="3">
    <location>
        <position position="1"/>
    </location>
</feature>
<dbReference type="Proteomes" id="UP001328107">
    <property type="component" value="Unassembled WGS sequence"/>
</dbReference>
<feature type="transmembrane region" description="Helical" evidence="1">
    <location>
        <begin position="157"/>
        <end position="174"/>
    </location>
</feature>
<keyword evidence="4" id="KW-1185">Reference proteome</keyword>
<comment type="caution">
    <text evidence="3">The sequence shown here is derived from an EMBL/GenBank/DDBJ whole genome shotgun (WGS) entry which is preliminary data.</text>
</comment>
<sequence length="207" mass="22729">GFVPTSPTSAMASIQTKPTQPLSQRSQKEKVAAAAPGAAPLNGPIDGAKFANQDFVRFLYAPHGPQADAIIATVETSTKLKREQIGYAIGGVVALLLVLSSIAQLICNLVGFGYPAYVSVKAIRSPSKDDDTQWLTYWTVFGFLCVIDFWADSIMGYFPFFYLLKAVFLMYLYLPQTNGAEYLYTKYVDPAVTKFDAWLAKQSAKQQ</sequence>
<dbReference type="AlphaFoldDB" id="A0AAN5DDH3"/>
<comment type="similarity">
    <text evidence="1">Belongs to the DP1 family.</text>
</comment>
<gene>
    <name evidence="3" type="ORF">PMAYCL1PPCAC_31728</name>
</gene>
<evidence type="ECO:0000256" key="2">
    <source>
        <dbReference type="SAM" id="MobiDB-lite"/>
    </source>
</evidence>
<evidence type="ECO:0000313" key="4">
    <source>
        <dbReference type="Proteomes" id="UP001328107"/>
    </source>
</evidence>
<feature type="region of interest" description="Disordered" evidence="2">
    <location>
        <begin position="1"/>
        <end position="26"/>
    </location>
</feature>